<dbReference type="Gene3D" id="1.10.1660.10">
    <property type="match status" value="1"/>
</dbReference>
<dbReference type="OrthoDB" id="9791488at2"/>
<reference evidence="4 5" key="1">
    <citation type="submission" date="2019-04" db="EMBL/GenBank/DDBJ databases">
        <title>Cohnella sp. nov., isolated from soil.</title>
        <authorList>
            <person name="Kim W."/>
        </authorList>
    </citation>
    <scope>NUCLEOTIDE SEQUENCE [LARGE SCALE GENOMIC DNA]</scope>
    <source>
        <strain evidence="4 5">CAU 1483</strain>
    </source>
</reference>
<dbReference type="Proteomes" id="UP000309673">
    <property type="component" value="Unassembled WGS sequence"/>
</dbReference>
<dbReference type="InterPro" id="IPR009061">
    <property type="entry name" value="DNA-bd_dom_put_sf"/>
</dbReference>
<evidence type="ECO:0000256" key="2">
    <source>
        <dbReference type="SAM" id="Coils"/>
    </source>
</evidence>
<name>A0A4U0FGT2_9BACL</name>
<dbReference type="PRINTS" id="PR00040">
    <property type="entry name" value="HTHMERR"/>
</dbReference>
<dbReference type="InterPro" id="IPR000551">
    <property type="entry name" value="MerR-type_HTH_dom"/>
</dbReference>
<organism evidence="4 5">
    <name type="scientific">Cohnella pontilimi</name>
    <dbReference type="NCBI Taxonomy" id="2564100"/>
    <lineage>
        <taxon>Bacteria</taxon>
        <taxon>Bacillati</taxon>
        <taxon>Bacillota</taxon>
        <taxon>Bacilli</taxon>
        <taxon>Bacillales</taxon>
        <taxon>Paenibacillaceae</taxon>
        <taxon>Cohnella</taxon>
    </lineage>
</organism>
<sequence length="149" mass="17136">MLSIGDVADQSGVPASALRYYEKEGLLPPAERKGGQRRYSPDILFRIRVIKMAQQAGFQVNEILTLLEGFDSNVPPSERWREMAQKKRMELEEKQRELVLMQEVLDRGLRCTCLSWDECFLNVSLDGTCDRGGEKGADRHPVVFSRRYR</sequence>
<dbReference type="AlphaFoldDB" id="A0A4U0FGT2"/>
<comment type="caution">
    <text evidence="4">The sequence shown here is derived from an EMBL/GenBank/DDBJ whole genome shotgun (WGS) entry which is preliminary data.</text>
</comment>
<keyword evidence="1" id="KW-0238">DNA-binding</keyword>
<protein>
    <submittedName>
        <fullName evidence="4">MerR family transcriptional regulator</fullName>
    </submittedName>
</protein>
<dbReference type="SMART" id="SM00422">
    <property type="entry name" value="HTH_MERR"/>
    <property type="match status" value="1"/>
</dbReference>
<dbReference type="SUPFAM" id="SSF46955">
    <property type="entry name" value="Putative DNA-binding domain"/>
    <property type="match status" value="1"/>
</dbReference>
<dbReference type="Pfam" id="PF13411">
    <property type="entry name" value="MerR_1"/>
    <property type="match status" value="1"/>
</dbReference>
<dbReference type="PANTHER" id="PTHR30204:SF0">
    <property type="entry name" value="REDOX-SENSITIVE TRANSCRIPTIONAL ACTIVATOR SOXR"/>
    <property type="match status" value="1"/>
</dbReference>
<dbReference type="GO" id="GO:0003677">
    <property type="term" value="F:DNA binding"/>
    <property type="evidence" value="ECO:0007669"/>
    <property type="project" value="UniProtKB-KW"/>
</dbReference>
<dbReference type="GO" id="GO:0003700">
    <property type="term" value="F:DNA-binding transcription factor activity"/>
    <property type="evidence" value="ECO:0007669"/>
    <property type="project" value="InterPro"/>
</dbReference>
<gene>
    <name evidence="4" type="ORF">E5161_01805</name>
</gene>
<dbReference type="PANTHER" id="PTHR30204">
    <property type="entry name" value="REDOX-CYCLING DRUG-SENSING TRANSCRIPTIONAL ACTIVATOR SOXR"/>
    <property type="match status" value="1"/>
</dbReference>
<proteinExistence type="predicted"/>
<evidence type="ECO:0000259" key="3">
    <source>
        <dbReference type="PROSITE" id="PS50937"/>
    </source>
</evidence>
<accession>A0A4U0FGT2</accession>
<evidence type="ECO:0000313" key="4">
    <source>
        <dbReference type="EMBL" id="TJY44155.1"/>
    </source>
</evidence>
<dbReference type="EMBL" id="SUPK01000001">
    <property type="protein sequence ID" value="TJY44155.1"/>
    <property type="molecule type" value="Genomic_DNA"/>
</dbReference>
<evidence type="ECO:0000256" key="1">
    <source>
        <dbReference type="ARBA" id="ARBA00023125"/>
    </source>
</evidence>
<feature type="domain" description="HTH merR-type" evidence="3">
    <location>
        <begin position="1"/>
        <end position="69"/>
    </location>
</feature>
<keyword evidence="2" id="KW-0175">Coiled coil</keyword>
<dbReference type="PROSITE" id="PS50937">
    <property type="entry name" value="HTH_MERR_2"/>
    <property type="match status" value="1"/>
</dbReference>
<evidence type="ECO:0000313" key="5">
    <source>
        <dbReference type="Proteomes" id="UP000309673"/>
    </source>
</evidence>
<dbReference type="RefSeq" id="WP_136775875.1">
    <property type="nucleotide sequence ID" value="NZ_SUPK01000001.1"/>
</dbReference>
<keyword evidence="5" id="KW-1185">Reference proteome</keyword>
<dbReference type="InterPro" id="IPR047057">
    <property type="entry name" value="MerR_fam"/>
</dbReference>
<feature type="coiled-coil region" evidence="2">
    <location>
        <begin position="77"/>
        <end position="104"/>
    </location>
</feature>